<keyword evidence="2" id="KW-1185">Reference proteome</keyword>
<accession>A0ACA9LLZ4</accession>
<proteinExistence type="predicted"/>
<reference evidence="1" key="1">
    <citation type="submission" date="2021-06" db="EMBL/GenBank/DDBJ databases">
        <authorList>
            <person name="Kallberg Y."/>
            <person name="Tangrot J."/>
            <person name="Rosling A."/>
        </authorList>
    </citation>
    <scope>NUCLEOTIDE SEQUENCE</scope>
    <source>
        <strain evidence="1">CL356</strain>
    </source>
</reference>
<evidence type="ECO:0000313" key="1">
    <source>
        <dbReference type="EMBL" id="CAG8535032.1"/>
    </source>
</evidence>
<dbReference type="EMBL" id="CAJVPT010006829">
    <property type="protein sequence ID" value="CAG8535032.1"/>
    <property type="molecule type" value="Genomic_DNA"/>
</dbReference>
<dbReference type="Proteomes" id="UP000789525">
    <property type="component" value="Unassembled WGS sequence"/>
</dbReference>
<protein>
    <submittedName>
        <fullName evidence="1">2367_t:CDS:1</fullName>
    </submittedName>
</protein>
<gene>
    <name evidence="1" type="ORF">ACOLOM_LOCUS4234</name>
</gene>
<sequence>MNGKGRSSRMAVCGISRKMTSNIKRPVGIKDNRESTGFKPSLLFPTKSTTNTFRTRRRNINRKFDKRVQGKCIIVKVQDPSHMKLKSKQKEGKKRAVLDARILNDAIPILPSRSPKQQDGTMAGVRMRRENVQSSVSEKALKELGFLMNMKKCRLTPSRKQEFLGFLLDTESMEIKLPH</sequence>
<organism evidence="1 2">
    <name type="scientific">Acaulospora colombiana</name>
    <dbReference type="NCBI Taxonomy" id="27376"/>
    <lineage>
        <taxon>Eukaryota</taxon>
        <taxon>Fungi</taxon>
        <taxon>Fungi incertae sedis</taxon>
        <taxon>Mucoromycota</taxon>
        <taxon>Glomeromycotina</taxon>
        <taxon>Glomeromycetes</taxon>
        <taxon>Diversisporales</taxon>
        <taxon>Acaulosporaceae</taxon>
        <taxon>Acaulospora</taxon>
    </lineage>
</organism>
<name>A0ACA9LLZ4_9GLOM</name>
<comment type="caution">
    <text evidence="1">The sequence shown here is derived from an EMBL/GenBank/DDBJ whole genome shotgun (WGS) entry which is preliminary data.</text>
</comment>
<evidence type="ECO:0000313" key="2">
    <source>
        <dbReference type="Proteomes" id="UP000789525"/>
    </source>
</evidence>